<dbReference type="EMBL" id="OZ023706">
    <property type="protein sequence ID" value="CAK9875770.1"/>
    <property type="molecule type" value="Genomic_DNA"/>
</dbReference>
<dbReference type="PANTHER" id="PTHR44329:SF298">
    <property type="entry name" value="MIXED LINEAGE KINASE DOMAIN-LIKE PROTEIN"/>
    <property type="match status" value="1"/>
</dbReference>
<dbReference type="InterPro" id="IPR000719">
    <property type="entry name" value="Prot_kinase_dom"/>
</dbReference>
<dbReference type="PANTHER" id="PTHR44329">
    <property type="entry name" value="SERINE/THREONINE-PROTEIN KINASE TNNI3K-RELATED"/>
    <property type="match status" value="1"/>
</dbReference>
<accession>A0ABP1BJI3</accession>
<dbReference type="InterPro" id="IPR051681">
    <property type="entry name" value="Ser/Thr_Kinases-Pseudokinases"/>
</dbReference>
<dbReference type="PROSITE" id="PS00108">
    <property type="entry name" value="PROTEIN_KINASE_ST"/>
    <property type="match status" value="1"/>
</dbReference>
<evidence type="ECO:0000256" key="3">
    <source>
        <dbReference type="SAM" id="MobiDB-lite"/>
    </source>
</evidence>
<evidence type="ECO:0000256" key="1">
    <source>
        <dbReference type="ARBA" id="ARBA00022741"/>
    </source>
</evidence>
<evidence type="ECO:0000313" key="6">
    <source>
        <dbReference type="Proteomes" id="UP001497522"/>
    </source>
</evidence>
<reference evidence="5" key="1">
    <citation type="submission" date="2024-03" db="EMBL/GenBank/DDBJ databases">
        <authorList>
            <consortium name="ELIXIR-Norway"/>
            <consortium name="Elixir Norway"/>
        </authorList>
    </citation>
    <scope>NUCLEOTIDE SEQUENCE</scope>
</reference>
<keyword evidence="6" id="KW-1185">Reference proteome</keyword>
<keyword evidence="2" id="KW-0067">ATP-binding</keyword>
<dbReference type="Proteomes" id="UP001497522">
    <property type="component" value="Chromosome 5"/>
</dbReference>
<keyword evidence="1" id="KW-0547">Nucleotide-binding</keyword>
<evidence type="ECO:0000259" key="4">
    <source>
        <dbReference type="PROSITE" id="PS50011"/>
    </source>
</evidence>
<proteinExistence type="predicted"/>
<gene>
    <name evidence="5" type="ORF">CSSPJE1EN2_LOCUS17992</name>
</gene>
<dbReference type="InterPro" id="IPR011009">
    <property type="entry name" value="Kinase-like_dom_sf"/>
</dbReference>
<dbReference type="InterPro" id="IPR001245">
    <property type="entry name" value="Ser-Thr/Tyr_kinase_cat_dom"/>
</dbReference>
<evidence type="ECO:0000256" key="2">
    <source>
        <dbReference type="ARBA" id="ARBA00022840"/>
    </source>
</evidence>
<dbReference type="InterPro" id="IPR008271">
    <property type="entry name" value="Ser/Thr_kinase_AS"/>
</dbReference>
<organism evidence="5 6">
    <name type="scientific">Sphagnum jensenii</name>
    <dbReference type="NCBI Taxonomy" id="128206"/>
    <lineage>
        <taxon>Eukaryota</taxon>
        <taxon>Viridiplantae</taxon>
        <taxon>Streptophyta</taxon>
        <taxon>Embryophyta</taxon>
        <taxon>Bryophyta</taxon>
        <taxon>Sphagnophytina</taxon>
        <taxon>Sphagnopsida</taxon>
        <taxon>Sphagnales</taxon>
        <taxon>Sphagnaceae</taxon>
        <taxon>Sphagnum</taxon>
    </lineage>
</organism>
<feature type="domain" description="Protein kinase" evidence="4">
    <location>
        <begin position="250"/>
        <end position="512"/>
    </location>
</feature>
<feature type="compositionally biased region" description="Acidic residues" evidence="3">
    <location>
        <begin position="108"/>
        <end position="127"/>
    </location>
</feature>
<evidence type="ECO:0000313" key="5">
    <source>
        <dbReference type="EMBL" id="CAK9875770.1"/>
    </source>
</evidence>
<dbReference type="PROSITE" id="PS50011">
    <property type="entry name" value="PROTEIN_KINASE_DOM"/>
    <property type="match status" value="1"/>
</dbReference>
<dbReference type="SMART" id="SM00220">
    <property type="entry name" value="S_TKc"/>
    <property type="match status" value="1"/>
</dbReference>
<feature type="region of interest" description="Disordered" evidence="3">
    <location>
        <begin position="38"/>
        <end position="213"/>
    </location>
</feature>
<name>A0ABP1BJI3_9BRYO</name>
<dbReference type="Pfam" id="PF07714">
    <property type="entry name" value="PK_Tyr_Ser-Thr"/>
    <property type="match status" value="1"/>
</dbReference>
<dbReference type="Gene3D" id="1.10.510.10">
    <property type="entry name" value="Transferase(Phosphotransferase) domain 1"/>
    <property type="match status" value="1"/>
</dbReference>
<protein>
    <recommendedName>
        <fullName evidence="4">Protein kinase domain-containing protein</fullName>
    </recommendedName>
</protein>
<feature type="compositionally biased region" description="Acidic residues" evidence="3">
    <location>
        <begin position="178"/>
        <end position="192"/>
    </location>
</feature>
<feature type="compositionally biased region" description="Polar residues" evidence="3">
    <location>
        <begin position="74"/>
        <end position="88"/>
    </location>
</feature>
<sequence>MECTDSKSVGGHVEGAEYVLASHFAAVMQVQTSAVVHSSPGEDQELKIDTCALGSGSSPSSESEPKKDTSTTTAHSTELPTTEATTSRGGVEPMYSCSAPKCEWTETLPEDEDPNGEETSVNEEDEQAMTRGGVEPMYSGSARKREKTETLPEEEGPSGQETRVNEEDKEATTSGEDPSGEETSVDEEDEEVTTSGGVKPIYSGTEPKCYWTPADLPAKEEDASRAETSLNEEDEKGCLRLVQRIYPSELEIGRRIAKGGQADIFLAKYLKTQQDVVVKTYRCRVNPGELRRQMESVMKACGHDFGLCRMIGVSVDEKGRVSTVMELMGGDLRHLLEHKDSRLSYEDRKLILWVVASGMKKLHECGIIHKDLKASNVLVGAITFGCTNNWMWKDVKLGDYESSDSVVGGTGFFRPPEVLRAVRDGRNVEYSTAVDVYGFGMLCYEVFSGKYPFEGHPLSDYDLVLSGKRPDISDSSWKPWMRTLLQRCWDENPLQRPGWDEIYRCLIDEDGFKCSGHRPGKSWNELEVMQELQYLGY</sequence>
<dbReference type="SUPFAM" id="SSF56112">
    <property type="entry name" value="Protein kinase-like (PK-like)"/>
    <property type="match status" value="1"/>
</dbReference>